<accession>A0A376GUN9</accession>
<dbReference type="EMBL" id="UFYW01000001">
    <property type="protein sequence ID" value="STD82257.1"/>
    <property type="molecule type" value="Genomic_DNA"/>
</dbReference>
<keyword evidence="2" id="KW-1185">Reference proteome</keyword>
<dbReference type="AlphaFoldDB" id="A0A376GUN9"/>
<reference evidence="1 2" key="1">
    <citation type="submission" date="2018-06" db="EMBL/GenBank/DDBJ databases">
        <authorList>
            <consortium name="Pathogen Informatics"/>
            <person name="Doyle S."/>
        </authorList>
    </citation>
    <scope>NUCLEOTIDE SEQUENCE [LARGE SCALE GENOMIC DNA]</scope>
    <source>
        <strain evidence="1 2">NCTC12360</strain>
    </source>
</reference>
<name>A0A376GUN9_ENTGA</name>
<evidence type="ECO:0000313" key="2">
    <source>
        <dbReference type="Proteomes" id="UP000254807"/>
    </source>
</evidence>
<gene>
    <name evidence="1" type="ORF">NCTC12360_00678</name>
</gene>
<proteinExistence type="predicted"/>
<organism evidence="1 2">
    <name type="scientific">Enterococcus gallinarum</name>
    <dbReference type="NCBI Taxonomy" id="1353"/>
    <lineage>
        <taxon>Bacteria</taxon>
        <taxon>Bacillati</taxon>
        <taxon>Bacillota</taxon>
        <taxon>Bacilli</taxon>
        <taxon>Lactobacillales</taxon>
        <taxon>Enterococcaceae</taxon>
        <taxon>Enterococcus</taxon>
    </lineage>
</organism>
<evidence type="ECO:0000313" key="1">
    <source>
        <dbReference type="EMBL" id="STD82257.1"/>
    </source>
</evidence>
<dbReference type="Proteomes" id="UP000254807">
    <property type="component" value="Unassembled WGS sequence"/>
</dbReference>
<protein>
    <submittedName>
        <fullName evidence="1">Uncharacterized protein</fullName>
    </submittedName>
</protein>
<sequence>MDWRNDRIKACQNGTNPMLMKELSGGFAVFGDTQFLPGYCVLLPKKISQKPK</sequence>